<proteinExistence type="predicted"/>
<sequence length="120" mass="13659">METCWIHSGDTLDTRWRQGRDTLETRWRHNGDMMETCWRHAGDKAETRWRHAHSHHIGGYTQWVVPLPDGMAGWGRGGGGPLPDGMTGWGPWGPTPSRVLDLNRVMTLTSWKTPDEVRAS</sequence>
<comment type="caution">
    <text evidence="1">The sequence shown here is derived from an EMBL/GenBank/DDBJ whole genome shotgun (WGS) entry which is preliminary data.</text>
</comment>
<gene>
    <name evidence="1" type="ORF">PLEPLA_LOCUS5235</name>
</gene>
<accession>A0A9N7TTI3</accession>
<evidence type="ECO:0000313" key="2">
    <source>
        <dbReference type="Proteomes" id="UP001153269"/>
    </source>
</evidence>
<keyword evidence="2" id="KW-1185">Reference proteome</keyword>
<protein>
    <submittedName>
        <fullName evidence="1">Uncharacterized protein</fullName>
    </submittedName>
</protein>
<name>A0A9N7TTI3_PLEPL</name>
<dbReference type="AlphaFoldDB" id="A0A9N7TTI3"/>
<evidence type="ECO:0000313" key="1">
    <source>
        <dbReference type="EMBL" id="CAB1417433.1"/>
    </source>
</evidence>
<dbReference type="EMBL" id="CADEAL010000264">
    <property type="protein sequence ID" value="CAB1417433.1"/>
    <property type="molecule type" value="Genomic_DNA"/>
</dbReference>
<dbReference type="Proteomes" id="UP001153269">
    <property type="component" value="Unassembled WGS sequence"/>
</dbReference>
<reference evidence="1" key="1">
    <citation type="submission" date="2020-03" db="EMBL/GenBank/DDBJ databases">
        <authorList>
            <person name="Weist P."/>
        </authorList>
    </citation>
    <scope>NUCLEOTIDE SEQUENCE</scope>
</reference>
<organism evidence="1 2">
    <name type="scientific">Pleuronectes platessa</name>
    <name type="common">European plaice</name>
    <dbReference type="NCBI Taxonomy" id="8262"/>
    <lineage>
        <taxon>Eukaryota</taxon>
        <taxon>Metazoa</taxon>
        <taxon>Chordata</taxon>
        <taxon>Craniata</taxon>
        <taxon>Vertebrata</taxon>
        <taxon>Euteleostomi</taxon>
        <taxon>Actinopterygii</taxon>
        <taxon>Neopterygii</taxon>
        <taxon>Teleostei</taxon>
        <taxon>Neoteleostei</taxon>
        <taxon>Acanthomorphata</taxon>
        <taxon>Carangaria</taxon>
        <taxon>Pleuronectiformes</taxon>
        <taxon>Pleuronectoidei</taxon>
        <taxon>Pleuronectidae</taxon>
        <taxon>Pleuronectes</taxon>
    </lineage>
</organism>